<organism evidence="1 2">
    <name type="scientific">Methanooceanicella nereidis</name>
    <dbReference type="NCBI Taxonomy" id="2052831"/>
    <lineage>
        <taxon>Archaea</taxon>
        <taxon>Methanobacteriati</taxon>
        <taxon>Methanobacteriota</taxon>
        <taxon>Stenosarchaea group</taxon>
        <taxon>Methanomicrobia</taxon>
        <taxon>Methanocellales</taxon>
        <taxon>Methanocellaceae</taxon>
        <taxon>Methanooceanicella</taxon>
    </lineage>
</organism>
<evidence type="ECO:0000313" key="1">
    <source>
        <dbReference type="EMBL" id="MCD1295772.1"/>
    </source>
</evidence>
<dbReference type="EMBL" id="PGCK01000011">
    <property type="protein sequence ID" value="MCD1295772.1"/>
    <property type="molecule type" value="Genomic_DNA"/>
</dbReference>
<comment type="caution">
    <text evidence="1">The sequence shown here is derived from an EMBL/GenBank/DDBJ whole genome shotgun (WGS) entry which is preliminary data.</text>
</comment>
<proteinExistence type="predicted"/>
<dbReference type="Pfam" id="PF12675">
    <property type="entry name" value="DUF3795"/>
    <property type="match status" value="1"/>
</dbReference>
<dbReference type="RefSeq" id="WP_230742629.1">
    <property type="nucleotide sequence ID" value="NZ_PGCK01000011.1"/>
</dbReference>
<dbReference type="Proteomes" id="UP001320159">
    <property type="component" value="Unassembled WGS sequence"/>
</dbReference>
<sequence>MAKKQYDDYSVKYALAAPCGMYCGFCRDYLAREKGLKKGCEGCRIRNKNCAFIKKDCPPLRNGTIKFCYECESFPCDNLKRLDSNYTKKCGYSMIKSLERIRSVGVDTWLGEQWDARTCPACGGRICIHDAKCFDCGAPLKK</sequence>
<evidence type="ECO:0008006" key="3">
    <source>
        <dbReference type="Google" id="ProtNLM"/>
    </source>
</evidence>
<keyword evidence="2" id="KW-1185">Reference proteome</keyword>
<protein>
    <recommendedName>
        <fullName evidence="3">DUF3795 domain-containing protein</fullName>
    </recommendedName>
</protein>
<dbReference type="AlphaFoldDB" id="A0AAP2RGE1"/>
<reference evidence="1 2" key="1">
    <citation type="submission" date="2017-11" db="EMBL/GenBank/DDBJ databases">
        <title>Isolation and Characterization of Family Methanocellaceae Species from Potential Methane Hydrate Area Offshore Southwestern Taiwan.</title>
        <authorList>
            <person name="Zhang W.-L."/>
            <person name="Chen W.-C."/>
            <person name="Lai M.-C."/>
            <person name="Chen S.-C."/>
        </authorList>
    </citation>
    <scope>NUCLEOTIDE SEQUENCE [LARGE SCALE GENOMIC DNA]</scope>
    <source>
        <strain evidence="1 2">CWC-04</strain>
    </source>
</reference>
<evidence type="ECO:0000313" key="2">
    <source>
        <dbReference type="Proteomes" id="UP001320159"/>
    </source>
</evidence>
<gene>
    <name evidence="1" type="ORF">CUJ83_12260</name>
</gene>
<dbReference type="InterPro" id="IPR024227">
    <property type="entry name" value="DUF3795"/>
</dbReference>
<accession>A0AAP2RGE1</accession>
<name>A0AAP2RGE1_9EURY</name>